<protein>
    <recommendedName>
        <fullName evidence="5">Secreted protein</fullName>
    </recommendedName>
</protein>
<sequence length="87" mass="9299">MAGYLACLTWMFLLALCCTPTLAHSGNHGLVGEGGNRQTRAATTAGGNYPDRPGAGVIIRTRPGNRRRIPPVIKGISFFSSRNHTFA</sequence>
<name>A0A8J5JLT8_HOMAM</name>
<feature type="compositionally biased region" description="Polar residues" evidence="1">
    <location>
        <begin position="36"/>
        <end position="46"/>
    </location>
</feature>
<evidence type="ECO:0000256" key="2">
    <source>
        <dbReference type="SAM" id="SignalP"/>
    </source>
</evidence>
<evidence type="ECO:0000313" key="3">
    <source>
        <dbReference type="EMBL" id="KAG7158024.1"/>
    </source>
</evidence>
<comment type="caution">
    <text evidence="3">The sequence shown here is derived from an EMBL/GenBank/DDBJ whole genome shotgun (WGS) entry which is preliminary data.</text>
</comment>
<dbReference type="Proteomes" id="UP000747542">
    <property type="component" value="Unassembled WGS sequence"/>
</dbReference>
<evidence type="ECO:0000256" key="1">
    <source>
        <dbReference type="SAM" id="MobiDB-lite"/>
    </source>
</evidence>
<keyword evidence="4" id="KW-1185">Reference proteome</keyword>
<reference evidence="3" key="1">
    <citation type="journal article" date="2021" name="Sci. Adv.">
        <title>The American lobster genome reveals insights on longevity, neural, and immune adaptations.</title>
        <authorList>
            <person name="Polinski J.M."/>
            <person name="Zimin A.V."/>
            <person name="Clark K.F."/>
            <person name="Kohn A.B."/>
            <person name="Sadowski N."/>
            <person name="Timp W."/>
            <person name="Ptitsyn A."/>
            <person name="Khanna P."/>
            <person name="Romanova D.Y."/>
            <person name="Williams P."/>
            <person name="Greenwood S.J."/>
            <person name="Moroz L.L."/>
            <person name="Walt D.R."/>
            <person name="Bodnar A.G."/>
        </authorList>
    </citation>
    <scope>NUCLEOTIDE SEQUENCE</scope>
    <source>
        <strain evidence="3">GMGI-L3</strain>
    </source>
</reference>
<accession>A0A8J5JLT8</accession>
<gene>
    <name evidence="3" type="ORF">Hamer_G014907</name>
</gene>
<feature type="signal peptide" evidence="2">
    <location>
        <begin position="1"/>
        <end position="23"/>
    </location>
</feature>
<dbReference type="AlphaFoldDB" id="A0A8J5JLT8"/>
<feature type="chain" id="PRO_5035203437" description="Secreted protein" evidence="2">
    <location>
        <begin position="24"/>
        <end position="87"/>
    </location>
</feature>
<evidence type="ECO:0000313" key="4">
    <source>
        <dbReference type="Proteomes" id="UP000747542"/>
    </source>
</evidence>
<proteinExistence type="predicted"/>
<dbReference type="EMBL" id="JAHLQT010035946">
    <property type="protein sequence ID" value="KAG7158024.1"/>
    <property type="molecule type" value="Genomic_DNA"/>
</dbReference>
<feature type="region of interest" description="Disordered" evidence="1">
    <location>
        <begin position="32"/>
        <end position="59"/>
    </location>
</feature>
<keyword evidence="2" id="KW-0732">Signal</keyword>
<evidence type="ECO:0008006" key="5">
    <source>
        <dbReference type="Google" id="ProtNLM"/>
    </source>
</evidence>
<organism evidence="3 4">
    <name type="scientific">Homarus americanus</name>
    <name type="common">American lobster</name>
    <dbReference type="NCBI Taxonomy" id="6706"/>
    <lineage>
        <taxon>Eukaryota</taxon>
        <taxon>Metazoa</taxon>
        <taxon>Ecdysozoa</taxon>
        <taxon>Arthropoda</taxon>
        <taxon>Crustacea</taxon>
        <taxon>Multicrustacea</taxon>
        <taxon>Malacostraca</taxon>
        <taxon>Eumalacostraca</taxon>
        <taxon>Eucarida</taxon>
        <taxon>Decapoda</taxon>
        <taxon>Pleocyemata</taxon>
        <taxon>Astacidea</taxon>
        <taxon>Nephropoidea</taxon>
        <taxon>Nephropidae</taxon>
        <taxon>Homarus</taxon>
    </lineage>
</organism>